<organism evidence="3 4">
    <name type="scientific">Caldiarchaeum subterraneum</name>
    <dbReference type="NCBI Taxonomy" id="311458"/>
    <lineage>
        <taxon>Archaea</taxon>
        <taxon>Nitrososphaerota</taxon>
        <taxon>Candidatus Caldarchaeales</taxon>
        <taxon>Candidatus Caldarchaeaceae</taxon>
        <taxon>Candidatus Caldarchaeum</taxon>
    </lineage>
</organism>
<keyword evidence="1" id="KW-0175">Coiled coil</keyword>
<comment type="caution">
    <text evidence="3">The sequence shown here is derived from an EMBL/GenBank/DDBJ whole genome shotgun (WGS) entry which is preliminary data.</text>
</comment>
<keyword evidence="2" id="KW-0812">Transmembrane</keyword>
<gene>
    <name evidence="3" type="ORF">EYH45_00605</name>
</gene>
<dbReference type="SUPFAM" id="SSF52540">
    <property type="entry name" value="P-loop containing nucleoside triphosphate hydrolases"/>
    <property type="match status" value="1"/>
</dbReference>
<keyword evidence="2" id="KW-0472">Membrane</keyword>
<dbReference type="Proteomes" id="UP000608579">
    <property type="component" value="Unassembled WGS sequence"/>
</dbReference>
<name>A0A833EBB2_CALS0</name>
<dbReference type="Gene3D" id="1.10.287.1490">
    <property type="match status" value="1"/>
</dbReference>
<feature type="coiled-coil region" evidence="1">
    <location>
        <begin position="33"/>
        <end position="130"/>
    </location>
</feature>
<proteinExistence type="predicted"/>
<sequence>MRIIQVVSLVAVVAIVFFTAGFYVAYNMQQVSVKELGRLLEEREGEVSSLNQQLAEARNRANELSAEVDRLSKLVEELERAEKKAREELAKAEQQLNMLNANLDEKTEAVQKLEEKINSLREIVEKLKNDRVLLNWIRNDIPNERDEAMRFWNDTRVLAARSDSSLAASVDEIRANLGIYFDWLESFPEDVTFEQSPFIDMCNWILQNPESPYNLRSFCQWVFSQPAGVGLYGEAINNFIDAVYLVVMSHIDRLSDVIEEEEG</sequence>
<evidence type="ECO:0000256" key="1">
    <source>
        <dbReference type="SAM" id="Coils"/>
    </source>
</evidence>
<evidence type="ECO:0000256" key="2">
    <source>
        <dbReference type="SAM" id="Phobius"/>
    </source>
</evidence>
<protein>
    <submittedName>
        <fullName evidence="3">Uncharacterized protein</fullName>
    </submittedName>
</protein>
<evidence type="ECO:0000313" key="3">
    <source>
        <dbReference type="EMBL" id="HIQ29044.1"/>
    </source>
</evidence>
<dbReference type="AlphaFoldDB" id="A0A833EBB2"/>
<dbReference type="InterPro" id="IPR027417">
    <property type="entry name" value="P-loop_NTPase"/>
</dbReference>
<feature type="transmembrane region" description="Helical" evidence="2">
    <location>
        <begin position="6"/>
        <end position="26"/>
    </location>
</feature>
<accession>A0A833EBB2</accession>
<keyword evidence="2" id="KW-1133">Transmembrane helix</keyword>
<reference evidence="3" key="1">
    <citation type="journal article" date="2020" name="ISME J.">
        <title>Gammaproteobacteria mediating utilization of methyl-, sulfur- and petroleum organic compounds in deep ocean hydrothermal plumes.</title>
        <authorList>
            <person name="Zhou Z."/>
            <person name="Liu Y."/>
            <person name="Pan J."/>
            <person name="Cron B.R."/>
            <person name="Toner B.M."/>
            <person name="Anantharaman K."/>
            <person name="Breier J.A."/>
            <person name="Dick G.J."/>
            <person name="Li M."/>
        </authorList>
    </citation>
    <scope>NUCLEOTIDE SEQUENCE</scope>
    <source>
        <strain evidence="3">SZUA-1515</strain>
    </source>
</reference>
<dbReference type="EMBL" id="DQVM01000012">
    <property type="protein sequence ID" value="HIQ29044.1"/>
    <property type="molecule type" value="Genomic_DNA"/>
</dbReference>
<evidence type="ECO:0000313" key="4">
    <source>
        <dbReference type="Proteomes" id="UP000608579"/>
    </source>
</evidence>